<keyword evidence="5 10" id="KW-0812">Transmembrane</keyword>
<keyword evidence="6 10" id="KW-1133">Transmembrane helix</keyword>
<dbReference type="GO" id="GO:0032979">
    <property type="term" value="P:protein insertion into mitochondrial inner membrane from matrix"/>
    <property type="evidence" value="ECO:0007669"/>
    <property type="project" value="TreeGrafter"/>
</dbReference>
<comment type="subcellular location">
    <subcellularLocation>
        <location evidence="2">Membrane</location>
        <topology evidence="2">Multi-pass membrane protein</topology>
    </subcellularLocation>
    <subcellularLocation>
        <location evidence="1">Nucleus</location>
    </subcellularLocation>
</comment>
<dbReference type="GO" id="GO:0033617">
    <property type="term" value="P:mitochondrial respiratory chain complex IV assembly"/>
    <property type="evidence" value="ECO:0007669"/>
    <property type="project" value="TreeGrafter"/>
</dbReference>
<dbReference type="OrthoDB" id="2148490at2759"/>
<dbReference type="GO" id="GO:0005743">
    <property type="term" value="C:mitochondrial inner membrane"/>
    <property type="evidence" value="ECO:0007669"/>
    <property type="project" value="TreeGrafter"/>
</dbReference>
<evidence type="ECO:0000313" key="11">
    <source>
        <dbReference type="EMBL" id="CAD7281436.1"/>
    </source>
</evidence>
<dbReference type="GO" id="GO:0005634">
    <property type="term" value="C:nucleus"/>
    <property type="evidence" value="ECO:0007669"/>
    <property type="project" value="UniProtKB-SubCell"/>
</dbReference>
<keyword evidence="4" id="KW-0690">Ribosome biogenesis</keyword>
<dbReference type="GO" id="GO:0032977">
    <property type="term" value="F:membrane insertase activity"/>
    <property type="evidence" value="ECO:0007669"/>
    <property type="project" value="InterPro"/>
</dbReference>
<dbReference type="GO" id="GO:0042254">
    <property type="term" value="P:ribosome biogenesis"/>
    <property type="evidence" value="ECO:0007669"/>
    <property type="project" value="UniProtKB-KW"/>
</dbReference>
<dbReference type="PANTHER" id="PTHR12428">
    <property type="entry name" value="OXA1"/>
    <property type="match status" value="1"/>
</dbReference>
<evidence type="ECO:0000256" key="4">
    <source>
        <dbReference type="ARBA" id="ARBA00022517"/>
    </source>
</evidence>
<keyword evidence="7 10" id="KW-0472">Membrane</keyword>
<organism evidence="11">
    <name type="scientific">Notodromas monacha</name>
    <dbReference type="NCBI Taxonomy" id="399045"/>
    <lineage>
        <taxon>Eukaryota</taxon>
        <taxon>Metazoa</taxon>
        <taxon>Ecdysozoa</taxon>
        <taxon>Arthropoda</taxon>
        <taxon>Crustacea</taxon>
        <taxon>Oligostraca</taxon>
        <taxon>Ostracoda</taxon>
        <taxon>Podocopa</taxon>
        <taxon>Podocopida</taxon>
        <taxon>Cypridocopina</taxon>
        <taxon>Cypridoidea</taxon>
        <taxon>Cyprididae</taxon>
        <taxon>Notodromas</taxon>
    </lineage>
</organism>
<feature type="transmembrane region" description="Helical" evidence="10">
    <location>
        <begin position="629"/>
        <end position="650"/>
    </location>
</feature>
<dbReference type="CDD" id="cd20069">
    <property type="entry name" value="5TM_Oxa1-like"/>
    <property type="match status" value="1"/>
</dbReference>
<dbReference type="PANTHER" id="PTHR12428:SF65">
    <property type="entry name" value="CYTOCHROME C OXIDASE ASSEMBLY PROTEIN COX18, MITOCHONDRIAL"/>
    <property type="match status" value="1"/>
</dbReference>
<evidence type="ECO:0000256" key="7">
    <source>
        <dbReference type="ARBA" id="ARBA00023136"/>
    </source>
</evidence>
<evidence type="ECO:0000256" key="3">
    <source>
        <dbReference type="ARBA" id="ARBA00010077"/>
    </source>
</evidence>
<feature type="transmembrane region" description="Helical" evidence="10">
    <location>
        <begin position="590"/>
        <end position="608"/>
    </location>
</feature>
<evidence type="ECO:0000256" key="2">
    <source>
        <dbReference type="ARBA" id="ARBA00004141"/>
    </source>
</evidence>
<gene>
    <name evidence="11" type="ORF">NMOB1V02_LOCUS9082</name>
</gene>
<dbReference type="AlphaFoldDB" id="A0A7R9GGD1"/>
<dbReference type="Pfam" id="PF04939">
    <property type="entry name" value="RRS1"/>
    <property type="match status" value="1"/>
</dbReference>
<name>A0A7R9GGD1_9CRUS</name>
<feature type="transmembrane region" description="Helical" evidence="10">
    <location>
        <begin position="434"/>
        <end position="455"/>
    </location>
</feature>
<evidence type="ECO:0000256" key="8">
    <source>
        <dbReference type="ARBA" id="ARBA00023242"/>
    </source>
</evidence>
<dbReference type="EMBL" id="CAJPEX010002866">
    <property type="protein sequence ID" value="CAG0921588.1"/>
    <property type="molecule type" value="Genomic_DNA"/>
</dbReference>
<protein>
    <recommendedName>
        <fullName evidence="13">Ribosome biogenesis regulatory protein</fullName>
    </recommendedName>
</protein>
<evidence type="ECO:0000256" key="6">
    <source>
        <dbReference type="ARBA" id="ARBA00022989"/>
    </source>
</evidence>
<feature type="region of interest" description="Disordered" evidence="9">
    <location>
        <begin position="323"/>
        <end position="346"/>
    </location>
</feature>
<comment type="similarity">
    <text evidence="3">Belongs to the RRS1 family.</text>
</comment>
<dbReference type="EMBL" id="OA884903">
    <property type="protein sequence ID" value="CAD7281436.1"/>
    <property type="molecule type" value="Genomic_DNA"/>
</dbReference>
<evidence type="ECO:0000256" key="1">
    <source>
        <dbReference type="ARBA" id="ARBA00004123"/>
    </source>
</evidence>
<feature type="transmembrane region" description="Helical" evidence="10">
    <location>
        <begin position="537"/>
        <end position="556"/>
    </location>
</feature>
<evidence type="ECO:0000256" key="5">
    <source>
        <dbReference type="ARBA" id="ARBA00022692"/>
    </source>
</evidence>
<sequence length="742" mass="83010">MATVEELLLKATEKYPSTIVEKQLELSYDVGNLAAVDPNPIELKDFRQCVRFQICIVKSCGTSRSSVVDKTSRADPDVFLRNIARDNIQLLVNKIWEYPTETDENELVLLKLPEGTSIIPRFQPIPKPKAPTKWEKYAKEKGIQKRKKAKLVWDEELKKWLPRFGYKKVAADKEKNWVREIPVNVDPLQDQFSKAKENKKERIAKNELQRLRNIAKANKIDLPSVGVTPVPDLSSNERRDLSSKSIPVVRTANASVGVFTKDLPKEKKRKGGPGKKRKFEPMFLDSETEKKRCLDILEKVKNKKPVIDVNVAVNQEATAEHLQNAAEKRAGRRKKGSKKTSQGAPKHVNMKKAVLTAMSIVAAISRNGILRVSRPIPGVHALKGVLHPSCVGAKKFSTDSWIQWQSGVFRSLSESTLVTECQSALIGLHQVTGLPWWATIVVSTLAIRMVATFPLKVYQTRVLARYENLGPEIQSLSEELRKETAVAIKKFGWDKKHAFKVFNKSLMLISTRFSSQLKTQIYKLVVRDNCHPMKGTVLVWVQIPLWVSVSVAWRNLAFGMPVGSLEAKANMVSLSHGGAMWFPNLVDVDHSFFLPVAFGLINLIILEVETGGRKSVTPLQKLGKGVGRIMAIVMVPVAAMMPSCVTLYWATSSLAALMQNVVIKYPQVRRALGVPKTPSESETPFKDVWNGLMKPFNPQNLDRAKSGDAFDQDYVGVRCFRAAVRGHEVVAVELQTGTISQS</sequence>
<dbReference type="InterPro" id="IPR007023">
    <property type="entry name" value="Ribosom_reg"/>
</dbReference>
<evidence type="ECO:0008006" key="13">
    <source>
        <dbReference type="Google" id="ProtNLM"/>
    </source>
</evidence>
<dbReference type="Proteomes" id="UP000678499">
    <property type="component" value="Unassembled WGS sequence"/>
</dbReference>
<keyword evidence="12" id="KW-1185">Reference proteome</keyword>
<accession>A0A7R9GGD1</accession>
<evidence type="ECO:0000256" key="9">
    <source>
        <dbReference type="SAM" id="MobiDB-lite"/>
    </source>
</evidence>
<dbReference type="InterPro" id="IPR001708">
    <property type="entry name" value="YidC/ALB3/OXA1/COX18"/>
</dbReference>
<keyword evidence="8" id="KW-0539">Nucleus</keyword>
<reference evidence="11" key="1">
    <citation type="submission" date="2020-11" db="EMBL/GenBank/DDBJ databases">
        <authorList>
            <person name="Tran Van P."/>
        </authorList>
    </citation>
    <scope>NUCLEOTIDE SEQUENCE</scope>
</reference>
<evidence type="ECO:0000313" key="12">
    <source>
        <dbReference type="Proteomes" id="UP000678499"/>
    </source>
</evidence>
<proteinExistence type="inferred from homology"/>
<evidence type="ECO:0000256" key="10">
    <source>
        <dbReference type="SAM" id="Phobius"/>
    </source>
</evidence>